<dbReference type="InterPro" id="IPR018385">
    <property type="entry name" value="C4_dicarb_anaerob_car-like"/>
</dbReference>
<dbReference type="PANTHER" id="PTHR42002">
    <property type="entry name" value="ANAEROBIC C4-DICARBOXYLATE TRANSPORTER DCUC-RELATED"/>
    <property type="match status" value="1"/>
</dbReference>
<feature type="transmembrane region" description="Helical" evidence="8">
    <location>
        <begin position="198"/>
        <end position="217"/>
    </location>
</feature>
<feature type="transmembrane region" description="Helical" evidence="8">
    <location>
        <begin position="6"/>
        <end position="21"/>
    </location>
</feature>
<proteinExistence type="inferred from homology"/>
<keyword evidence="4" id="KW-1003">Cell membrane</keyword>
<dbReference type="Proteomes" id="UP000306552">
    <property type="component" value="Unassembled WGS sequence"/>
</dbReference>
<evidence type="ECO:0000256" key="6">
    <source>
        <dbReference type="ARBA" id="ARBA00022989"/>
    </source>
</evidence>
<evidence type="ECO:0000256" key="1">
    <source>
        <dbReference type="ARBA" id="ARBA00004651"/>
    </source>
</evidence>
<keyword evidence="7 8" id="KW-0472">Membrane</keyword>
<feature type="transmembrane region" description="Helical" evidence="8">
    <location>
        <begin position="28"/>
        <end position="48"/>
    </location>
</feature>
<feature type="transmembrane region" description="Helical" evidence="8">
    <location>
        <begin position="163"/>
        <end position="186"/>
    </location>
</feature>
<organism evidence="9 10">
    <name type="scientific">Mesohalobacter halotolerans</name>
    <dbReference type="NCBI Taxonomy" id="1883405"/>
    <lineage>
        <taxon>Bacteria</taxon>
        <taxon>Pseudomonadati</taxon>
        <taxon>Bacteroidota</taxon>
        <taxon>Flavobacteriia</taxon>
        <taxon>Flavobacteriales</taxon>
        <taxon>Flavobacteriaceae</taxon>
        <taxon>Mesohalobacter</taxon>
    </lineage>
</organism>
<name>A0A4U5TT15_9FLAO</name>
<evidence type="ECO:0000313" key="9">
    <source>
        <dbReference type="EMBL" id="TKS57489.1"/>
    </source>
</evidence>
<feature type="transmembrane region" description="Helical" evidence="8">
    <location>
        <begin position="279"/>
        <end position="300"/>
    </location>
</feature>
<reference evidence="9 10" key="1">
    <citation type="submission" date="2019-04" db="EMBL/GenBank/DDBJ databases">
        <title>Psychroflexus halotolerans sp. nov., isolated from a marine solar saltern.</title>
        <authorList>
            <person name="Feng X."/>
        </authorList>
    </citation>
    <scope>NUCLEOTIDE SEQUENCE [LARGE SCALE GENOMIC DNA]</scope>
    <source>
        <strain evidence="9 10">WDS2C27</strain>
    </source>
</reference>
<accession>A0A4U5TT15</accession>
<dbReference type="Pfam" id="PF03606">
    <property type="entry name" value="DcuC"/>
    <property type="match status" value="1"/>
</dbReference>
<evidence type="ECO:0000313" key="10">
    <source>
        <dbReference type="Proteomes" id="UP000306552"/>
    </source>
</evidence>
<feature type="transmembrane region" description="Helical" evidence="8">
    <location>
        <begin position="139"/>
        <end position="156"/>
    </location>
</feature>
<keyword evidence="5 8" id="KW-0812">Transmembrane</keyword>
<comment type="subcellular location">
    <subcellularLocation>
        <location evidence="1">Cell membrane</location>
        <topology evidence="1">Multi-pass membrane protein</topology>
    </subcellularLocation>
</comment>
<dbReference type="GO" id="GO:0005886">
    <property type="term" value="C:plasma membrane"/>
    <property type="evidence" value="ECO:0007669"/>
    <property type="project" value="UniProtKB-SubCell"/>
</dbReference>
<sequence>MDYTGLIISLIFIVVVARLLLKKHNPHAILLVSGLLMLLVSFLLNYGLPKLKDETGFIGFDFFRYIKESFSKTNAGVGLMIMAIGGFVAYIDKIGASKALVHVAMKPLQLFKKKPYIAASMVIPIGQVLFVSIPSAAGLGLLLMASLFPILVNLGVSRLSAVSVITAATAFGMGPASAMSVSAASIAKLPAIAYLVDFQIPLVWPLSISMMITYYFVNKYFDKKRNEDPEASKNAEKLKKDKQNSEKLGVPLIYAVIPVLPIVLLIVFSKLFSLFPSPITLDTTTAMFISLFIALIFEGIRKRNLKELFDSLKIFWNGMGNIFKTVVTLIITADIFAKGLISLGFIEGLLAIAENAGFGLIGIGIVMTVMIFLASMLMGSGNASFFAFGPLIPKISKGLSAETTSILLPMQFSASMGRTVSPVAGVIIATAEIAKVSTIDIVKRNLIPLGVALIIMLTYHFI</sequence>
<keyword evidence="3" id="KW-0813">Transport</keyword>
<dbReference type="NCBIfam" id="NF037994">
    <property type="entry name" value="DcuC_1"/>
    <property type="match status" value="1"/>
</dbReference>
<feature type="transmembrane region" description="Helical" evidence="8">
    <location>
        <begin position="248"/>
        <end position="267"/>
    </location>
</feature>
<feature type="transmembrane region" description="Helical" evidence="8">
    <location>
        <begin position="358"/>
        <end position="378"/>
    </location>
</feature>
<feature type="transmembrane region" description="Helical" evidence="8">
    <location>
        <begin position="321"/>
        <end position="346"/>
    </location>
</feature>
<comment type="similarity">
    <text evidence="2">Belongs to the DcuC/DcuD transporter (TC 2.A.61) family.</text>
</comment>
<dbReference type="RefSeq" id="WP_138931190.1">
    <property type="nucleotide sequence ID" value="NZ_SWMU01000001.1"/>
</dbReference>
<evidence type="ECO:0000256" key="2">
    <source>
        <dbReference type="ARBA" id="ARBA00005275"/>
    </source>
</evidence>
<evidence type="ECO:0000256" key="3">
    <source>
        <dbReference type="ARBA" id="ARBA00022448"/>
    </source>
</evidence>
<keyword evidence="6 8" id="KW-1133">Transmembrane helix</keyword>
<evidence type="ECO:0000256" key="4">
    <source>
        <dbReference type="ARBA" id="ARBA00022475"/>
    </source>
</evidence>
<dbReference type="EMBL" id="SWMU01000001">
    <property type="protein sequence ID" value="TKS57489.1"/>
    <property type="molecule type" value="Genomic_DNA"/>
</dbReference>
<gene>
    <name evidence="9" type="ORF">FCN74_03470</name>
</gene>
<evidence type="ECO:0000256" key="5">
    <source>
        <dbReference type="ARBA" id="ARBA00022692"/>
    </source>
</evidence>
<dbReference type="OrthoDB" id="1674075at2"/>
<dbReference type="InterPro" id="IPR004669">
    <property type="entry name" value="C4_dicarb_anaerob_car"/>
</dbReference>
<feature type="transmembrane region" description="Helical" evidence="8">
    <location>
        <begin position="75"/>
        <end position="95"/>
    </location>
</feature>
<protein>
    <submittedName>
        <fullName evidence="9">C4-dicarboxylate ABC transporter</fullName>
    </submittedName>
</protein>
<dbReference type="AlphaFoldDB" id="A0A4U5TT15"/>
<dbReference type="NCBIfam" id="TIGR00771">
    <property type="entry name" value="DcuC"/>
    <property type="match status" value="1"/>
</dbReference>
<evidence type="ECO:0000256" key="8">
    <source>
        <dbReference type="SAM" id="Phobius"/>
    </source>
</evidence>
<keyword evidence="10" id="KW-1185">Reference proteome</keyword>
<dbReference type="PANTHER" id="PTHR42002:SF2">
    <property type="entry name" value="ANAEROBIC C4-DICARBOXYLATE TRANSPORTER DCUC-RELATED"/>
    <property type="match status" value="1"/>
</dbReference>
<comment type="caution">
    <text evidence="9">The sequence shown here is derived from an EMBL/GenBank/DDBJ whole genome shotgun (WGS) entry which is preliminary data.</text>
</comment>
<dbReference type="GO" id="GO:0015556">
    <property type="term" value="F:C4-dicarboxylate transmembrane transporter activity"/>
    <property type="evidence" value="ECO:0007669"/>
    <property type="project" value="InterPro"/>
</dbReference>
<evidence type="ECO:0000256" key="7">
    <source>
        <dbReference type="ARBA" id="ARBA00023136"/>
    </source>
</evidence>